<keyword evidence="3" id="KW-1185">Reference proteome</keyword>
<protein>
    <submittedName>
        <fullName evidence="2">Uncharacterized protein</fullName>
    </submittedName>
</protein>
<feature type="signal peptide" evidence="1">
    <location>
        <begin position="1"/>
        <end position="22"/>
    </location>
</feature>
<evidence type="ECO:0000313" key="2">
    <source>
        <dbReference type="EMBL" id="KAL1876360.1"/>
    </source>
</evidence>
<sequence>MKSFLALSLSLVPLLVSPAVLAAPTPDPEPLPAGFQHITREEILRRINTSPADPAEGLLKRTPGNVFMCTGSNWSNTCAVVTFSLDGSCKKLPEPYFKSVGSIGPDPGALCRLTTSSSTGCTAHGDLFLQSPGFSDLYNHDGVDYGHSAQFMDREGTISAFP</sequence>
<dbReference type="Proteomes" id="UP001586593">
    <property type="component" value="Unassembled WGS sequence"/>
</dbReference>
<evidence type="ECO:0000313" key="3">
    <source>
        <dbReference type="Proteomes" id="UP001586593"/>
    </source>
</evidence>
<accession>A0ABR3XKV7</accession>
<proteinExistence type="predicted"/>
<keyword evidence="1" id="KW-0732">Signal</keyword>
<evidence type="ECO:0000256" key="1">
    <source>
        <dbReference type="SAM" id="SignalP"/>
    </source>
</evidence>
<feature type="chain" id="PRO_5047522811" evidence="1">
    <location>
        <begin position="23"/>
        <end position="162"/>
    </location>
</feature>
<comment type="caution">
    <text evidence="2">The sequence shown here is derived from an EMBL/GenBank/DDBJ whole genome shotgun (WGS) entry which is preliminary data.</text>
</comment>
<name>A0ABR3XKV7_9PEZI</name>
<organism evidence="2 3">
    <name type="scientific">Phialemonium thermophilum</name>
    <dbReference type="NCBI Taxonomy" id="223376"/>
    <lineage>
        <taxon>Eukaryota</taxon>
        <taxon>Fungi</taxon>
        <taxon>Dikarya</taxon>
        <taxon>Ascomycota</taxon>
        <taxon>Pezizomycotina</taxon>
        <taxon>Sordariomycetes</taxon>
        <taxon>Sordariomycetidae</taxon>
        <taxon>Cephalothecales</taxon>
        <taxon>Cephalothecaceae</taxon>
        <taxon>Phialemonium</taxon>
    </lineage>
</organism>
<reference evidence="2 3" key="1">
    <citation type="journal article" date="2024" name="Commun. Biol.">
        <title>Comparative genomic analysis of thermophilic fungi reveals convergent evolutionary adaptations and gene losses.</title>
        <authorList>
            <person name="Steindorff A.S."/>
            <person name="Aguilar-Pontes M.V."/>
            <person name="Robinson A.J."/>
            <person name="Andreopoulos B."/>
            <person name="LaButti K."/>
            <person name="Kuo A."/>
            <person name="Mondo S."/>
            <person name="Riley R."/>
            <person name="Otillar R."/>
            <person name="Haridas S."/>
            <person name="Lipzen A."/>
            <person name="Grimwood J."/>
            <person name="Schmutz J."/>
            <person name="Clum A."/>
            <person name="Reid I.D."/>
            <person name="Moisan M.C."/>
            <person name="Butler G."/>
            <person name="Nguyen T.T.M."/>
            <person name="Dewar K."/>
            <person name="Conant G."/>
            <person name="Drula E."/>
            <person name="Henrissat B."/>
            <person name="Hansel C."/>
            <person name="Singer S."/>
            <person name="Hutchinson M.I."/>
            <person name="de Vries R.P."/>
            <person name="Natvig D.O."/>
            <person name="Powell A.J."/>
            <person name="Tsang A."/>
            <person name="Grigoriev I.V."/>
        </authorList>
    </citation>
    <scope>NUCLEOTIDE SEQUENCE [LARGE SCALE GENOMIC DNA]</scope>
    <source>
        <strain evidence="2 3">ATCC 24622</strain>
    </source>
</reference>
<gene>
    <name evidence="2" type="ORF">VTK73DRAFT_9539</name>
</gene>
<dbReference type="EMBL" id="JAZHXJ010000080">
    <property type="protein sequence ID" value="KAL1876360.1"/>
    <property type="molecule type" value="Genomic_DNA"/>
</dbReference>